<dbReference type="EC" id="2.3.1.-" evidence="4"/>
<evidence type="ECO:0000313" key="4">
    <source>
        <dbReference type="EMBL" id="SCL74940.1"/>
    </source>
</evidence>
<dbReference type="NCBIfam" id="TIGR01575">
    <property type="entry name" value="rimI"/>
    <property type="match status" value="1"/>
</dbReference>
<evidence type="ECO:0000256" key="2">
    <source>
        <dbReference type="ARBA" id="ARBA00023315"/>
    </source>
</evidence>
<dbReference type="InterPro" id="IPR016181">
    <property type="entry name" value="Acyl_CoA_acyltransferase"/>
</dbReference>
<dbReference type="Gene3D" id="3.40.630.30">
    <property type="match status" value="1"/>
</dbReference>
<dbReference type="GO" id="GO:0008080">
    <property type="term" value="F:N-acetyltransferase activity"/>
    <property type="evidence" value="ECO:0007669"/>
    <property type="project" value="InterPro"/>
</dbReference>
<evidence type="ECO:0000259" key="3">
    <source>
        <dbReference type="PROSITE" id="PS51186"/>
    </source>
</evidence>
<evidence type="ECO:0000313" key="5">
    <source>
        <dbReference type="Proteomes" id="UP000184671"/>
    </source>
</evidence>
<reference evidence="4 5" key="1">
    <citation type="submission" date="2016-08" db="EMBL/GenBank/DDBJ databases">
        <authorList>
            <person name="Seilhamer J.J."/>
        </authorList>
    </citation>
    <scope>NUCLEOTIDE SEQUENCE [LARGE SCALE GENOMIC DNA]</scope>
    <source>
        <strain evidence="4">L21-II-0</strain>
    </source>
</reference>
<dbReference type="SUPFAM" id="SSF55729">
    <property type="entry name" value="Acyl-CoA N-acyltransferases (Nat)"/>
    <property type="match status" value="1"/>
</dbReference>
<dbReference type="STRING" id="118126.L21_0827"/>
<dbReference type="EMBL" id="FMID01000021">
    <property type="protein sequence ID" value="SCL74940.1"/>
    <property type="molecule type" value="Genomic_DNA"/>
</dbReference>
<name>A0A1M4MJE4_9EURY</name>
<keyword evidence="1 4" id="KW-0808">Transferase</keyword>
<gene>
    <name evidence="4" type="primary">ypeA</name>
    <name evidence="4" type="ORF">L21_0827</name>
</gene>
<dbReference type="RefSeq" id="WP_074369226.1">
    <property type="nucleotide sequence ID" value="NZ_FMID01000021.1"/>
</dbReference>
<evidence type="ECO:0000256" key="1">
    <source>
        <dbReference type="ARBA" id="ARBA00022679"/>
    </source>
</evidence>
<dbReference type="InterPro" id="IPR006464">
    <property type="entry name" value="AcTrfase_RimI/Ard1"/>
</dbReference>
<sequence length="154" mass="17542">MMPLQLIIRRAQPADIPQIVAVEKAAFTDPWDERTLQESLAYYPETFFVAKNNGDVAGFVAGGVEDTGEEVYGHIMNLAVSPGYRRQGIGQHLIRRLEQEYVVLGASAVQLEVRVTNTGAQEFYRRLGYREVFQVAAYYANEEDALVMMKWFRF</sequence>
<dbReference type="InterPro" id="IPR000182">
    <property type="entry name" value="GNAT_dom"/>
</dbReference>
<dbReference type="PANTHER" id="PTHR43877">
    <property type="entry name" value="AMINOALKYLPHOSPHONATE N-ACETYLTRANSFERASE-RELATED-RELATED"/>
    <property type="match status" value="1"/>
</dbReference>
<accession>A0A1M4MJE4</accession>
<dbReference type="Pfam" id="PF00583">
    <property type="entry name" value="Acetyltransf_1"/>
    <property type="match status" value="1"/>
</dbReference>
<proteinExistence type="predicted"/>
<dbReference type="Proteomes" id="UP000184671">
    <property type="component" value="Unassembled WGS sequence"/>
</dbReference>
<protein>
    <submittedName>
        <fullName evidence="4">Acetyltransferase YpeA</fullName>
        <ecNumber evidence="4">2.3.1.-</ecNumber>
    </submittedName>
</protein>
<dbReference type="AlphaFoldDB" id="A0A1M4MJE4"/>
<dbReference type="InterPro" id="IPR017255">
    <property type="entry name" value="AcTrfase_GNAT_prd"/>
</dbReference>
<keyword evidence="2 4" id="KW-0012">Acyltransferase</keyword>
<dbReference type="PANTHER" id="PTHR43877:SF2">
    <property type="entry name" value="AMINOALKYLPHOSPHONATE N-ACETYLTRANSFERASE-RELATED"/>
    <property type="match status" value="1"/>
</dbReference>
<dbReference type="PIRSF" id="PIRSF037663">
    <property type="entry name" value="Acetyltransf_GNAT_prd"/>
    <property type="match status" value="1"/>
</dbReference>
<feature type="domain" description="N-acetyltransferase" evidence="3">
    <location>
        <begin position="6"/>
        <end position="153"/>
    </location>
</feature>
<dbReference type="PROSITE" id="PS51186">
    <property type="entry name" value="GNAT"/>
    <property type="match status" value="1"/>
</dbReference>
<organism evidence="4 5">
    <name type="scientific">Methanoculleus chikugoensis</name>
    <dbReference type="NCBI Taxonomy" id="118126"/>
    <lineage>
        <taxon>Archaea</taxon>
        <taxon>Methanobacteriati</taxon>
        <taxon>Methanobacteriota</taxon>
        <taxon>Stenosarchaea group</taxon>
        <taxon>Methanomicrobia</taxon>
        <taxon>Methanomicrobiales</taxon>
        <taxon>Methanomicrobiaceae</taxon>
        <taxon>Methanoculleus</taxon>
    </lineage>
</organism>
<dbReference type="CDD" id="cd04301">
    <property type="entry name" value="NAT_SF"/>
    <property type="match status" value="1"/>
</dbReference>
<dbReference type="InterPro" id="IPR050832">
    <property type="entry name" value="Bact_Acetyltransf"/>
</dbReference>